<reference evidence="1 2" key="1">
    <citation type="submission" date="2019-01" db="EMBL/GenBank/DDBJ databases">
        <title>Sequencing of cultivated peanut Arachis hypogaea provides insights into genome evolution and oil improvement.</title>
        <authorList>
            <person name="Chen X."/>
        </authorList>
    </citation>
    <scope>NUCLEOTIDE SEQUENCE [LARGE SCALE GENOMIC DNA]</scope>
    <source>
        <strain evidence="2">cv. Fuhuasheng</strain>
        <tissue evidence="1">Leaves</tissue>
    </source>
</reference>
<dbReference type="Proteomes" id="UP000289738">
    <property type="component" value="Chromosome A09"/>
</dbReference>
<proteinExistence type="predicted"/>
<evidence type="ECO:0000313" key="1">
    <source>
        <dbReference type="EMBL" id="RYR40179.1"/>
    </source>
</evidence>
<gene>
    <name evidence="1" type="ORF">Ahy_A09g045880</name>
</gene>
<protein>
    <submittedName>
        <fullName evidence="1">Uncharacterized protein</fullName>
    </submittedName>
</protein>
<dbReference type="AlphaFoldDB" id="A0A445BNC9"/>
<accession>A0A445BNC9</accession>
<sequence length="185" mass="20634">MVLLLIFINEKFRLRFTPYVPRFAPIQLNLLQKLTPICAFSISPLPFHQPTLSDAAAPLCSGATVSLLYCSRTCCRPVTLTPPSLIIVLYNDIAKFGYVALGRSKFTGEKDSSQSNSPTLQNASHASVSQRLINSPRISGGIQYGRAPFLRMAWSIPRRHLIALNLQTLIDVILFRIKNVKAFLF</sequence>
<name>A0A445BNC9_ARAHY</name>
<dbReference type="EMBL" id="SDMP01000009">
    <property type="protein sequence ID" value="RYR40179.1"/>
    <property type="molecule type" value="Genomic_DNA"/>
</dbReference>
<organism evidence="1 2">
    <name type="scientific">Arachis hypogaea</name>
    <name type="common">Peanut</name>
    <dbReference type="NCBI Taxonomy" id="3818"/>
    <lineage>
        <taxon>Eukaryota</taxon>
        <taxon>Viridiplantae</taxon>
        <taxon>Streptophyta</taxon>
        <taxon>Embryophyta</taxon>
        <taxon>Tracheophyta</taxon>
        <taxon>Spermatophyta</taxon>
        <taxon>Magnoliopsida</taxon>
        <taxon>eudicotyledons</taxon>
        <taxon>Gunneridae</taxon>
        <taxon>Pentapetalae</taxon>
        <taxon>rosids</taxon>
        <taxon>fabids</taxon>
        <taxon>Fabales</taxon>
        <taxon>Fabaceae</taxon>
        <taxon>Papilionoideae</taxon>
        <taxon>50 kb inversion clade</taxon>
        <taxon>dalbergioids sensu lato</taxon>
        <taxon>Dalbergieae</taxon>
        <taxon>Pterocarpus clade</taxon>
        <taxon>Arachis</taxon>
    </lineage>
</organism>
<evidence type="ECO:0000313" key="2">
    <source>
        <dbReference type="Proteomes" id="UP000289738"/>
    </source>
</evidence>
<comment type="caution">
    <text evidence="1">The sequence shown here is derived from an EMBL/GenBank/DDBJ whole genome shotgun (WGS) entry which is preliminary data.</text>
</comment>
<keyword evidence="2" id="KW-1185">Reference proteome</keyword>